<comment type="similarity">
    <text evidence="2">Belongs to the threonine aldolase family.</text>
</comment>
<dbReference type="Pfam" id="PF01212">
    <property type="entry name" value="Beta_elim_lyase"/>
    <property type="match status" value="1"/>
</dbReference>
<evidence type="ECO:0000313" key="8">
    <source>
        <dbReference type="EMBL" id="GHD39102.1"/>
    </source>
</evidence>
<evidence type="ECO:0000259" key="7">
    <source>
        <dbReference type="Pfam" id="PF01212"/>
    </source>
</evidence>
<dbReference type="InterPro" id="IPR001597">
    <property type="entry name" value="ArAA_b-elim_lyase/Thr_aldolase"/>
</dbReference>
<evidence type="ECO:0000313" key="9">
    <source>
        <dbReference type="Proteomes" id="UP000630353"/>
    </source>
</evidence>
<evidence type="ECO:0000256" key="6">
    <source>
        <dbReference type="PIRSR" id="PIRSR017617-1"/>
    </source>
</evidence>
<dbReference type="GO" id="GO:0006567">
    <property type="term" value="P:L-threonine catabolic process"/>
    <property type="evidence" value="ECO:0007669"/>
    <property type="project" value="TreeGrafter"/>
</dbReference>
<gene>
    <name evidence="8" type="ORF">GCM10017083_00580</name>
</gene>
<dbReference type="EMBL" id="BMZS01000001">
    <property type="protein sequence ID" value="GHD39102.1"/>
    <property type="molecule type" value="Genomic_DNA"/>
</dbReference>
<dbReference type="RefSeq" id="WP_189986913.1">
    <property type="nucleotide sequence ID" value="NZ_BMZS01000001.1"/>
</dbReference>
<dbReference type="PANTHER" id="PTHR48097:SF9">
    <property type="entry name" value="L-THREONINE ALDOLASE"/>
    <property type="match status" value="1"/>
</dbReference>
<organism evidence="8 9">
    <name type="scientific">Thalassobaculum fulvum</name>
    <dbReference type="NCBI Taxonomy" id="1633335"/>
    <lineage>
        <taxon>Bacteria</taxon>
        <taxon>Pseudomonadati</taxon>
        <taxon>Pseudomonadota</taxon>
        <taxon>Alphaproteobacteria</taxon>
        <taxon>Rhodospirillales</taxon>
        <taxon>Thalassobaculaceae</taxon>
        <taxon>Thalassobaculum</taxon>
    </lineage>
</organism>
<dbReference type="Gene3D" id="3.90.1150.10">
    <property type="entry name" value="Aspartate Aminotransferase, domain 1"/>
    <property type="match status" value="1"/>
</dbReference>
<dbReference type="FunFam" id="3.40.640.10:FF:000030">
    <property type="entry name" value="Low-specificity L-threonine aldolase"/>
    <property type="match status" value="1"/>
</dbReference>
<dbReference type="AlphaFoldDB" id="A0A918XM62"/>
<dbReference type="SUPFAM" id="SSF53383">
    <property type="entry name" value="PLP-dependent transferases"/>
    <property type="match status" value="1"/>
</dbReference>
<dbReference type="FunFam" id="3.90.1150.10:FF:000041">
    <property type="entry name" value="Low-specificity L-threonine aldolase"/>
    <property type="match status" value="1"/>
</dbReference>
<dbReference type="InterPro" id="IPR015424">
    <property type="entry name" value="PyrdxlP-dep_Trfase"/>
</dbReference>
<dbReference type="PIRSF" id="PIRSF017617">
    <property type="entry name" value="Thr_aldolase"/>
    <property type="match status" value="1"/>
</dbReference>
<sequence>MAAPAASVARPKVDLYSDTVTRPTAGMRKAIAEAEVGNEQAHEDPTANRLQEMVAELLGKPAAVFLPSGTMCNEIAYRVWCGQGDEIILDATGHALHFEAGGPAALAGAMTRTIAGRRGIFTGADVDAAIRPKTRHAPRQKLVSIENTANLGGGAVWPLETVKDVAAAAKRHGLRLHMDGARLLNAVVASGIPAATYAADCDSVWIDLSKGLGCPIGGVLAGSSDFIEEAWRFKHQFGGALRQSGIVAAAGVYALEHHVARLADDHARARRFAEGIAQVKGVQVAADEIETNMVYFTVDGTGMDAAAFSKRLMAEHGVRIGALGARLRAVTHLDVDDAGIAAAVAAVEAVAGA</sequence>
<dbReference type="Proteomes" id="UP000630353">
    <property type="component" value="Unassembled WGS sequence"/>
</dbReference>
<name>A0A918XM62_9PROT</name>
<feature type="domain" description="Aromatic amino acid beta-eliminating lyase/threonine aldolase" evidence="7">
    <location>
        <begin position="14"/>
        <end position="297"/>
    </location>
</feature>
<accession>A0A918XM62</accession>
<dbReference type="GO" id="GO:0008732">
    <property type="term" value="F:L-allo-threonine aldolase activity"/>
    <property type="evidence" value="ECO:0007669"/>
    <property type="project" value="TreeGrafter"/>
</dbReference>
<reference evidence="8" key="1">
    <citation type="journal article" date="2014" name="Int. J. Syst. Evol. Microbiol.">
        <title>Complete genome sequence of Corynebacterium casei LMG S-19264T (=DSM 44701T), isolated from a smear-ripened cheese.</title>
        <authorList>
            <consortium name="US DOE Joint Genome Institute (JGI-PGF)"/>
            <person name="Walter F."/>
            <person name="Albersmeier A."/>
            <person name="Kalinowski J."/>
            <person name="Ruckert C."/>
        </authorList>
    </citation>
    <scope>NUCLEOTIDE SEQUENCE</scope>
    <source>
        <strain evidence="8">KCTC 42651</strain>
    </source>
</reference>
<dbReference type="NCBIfam" id="NF041359">
    <property type="entry name" value="GntG_guanitoxin"/>
    <property type="match status" value="1"/>
</dbReference>
<evidence type="ECO:0000256" key="5">
    <source>
        <dbReference type="ARBA" id="ARBA00023239"/>
    </source>
</evidence>
<dbReference type="InterPro" id="IPR015421">
    <property type="entry name" value="PyrdxlP-dep_Trfase_major"/>
</dbReference>
<keyword evidence="9" id="KW-1185">Reference proteome</keyword>
<dbReference type="InterPro" id="IPR015422">
    <property type="entry name" value="PyrdxlP-dep_Trfase_small"/>
</dbReference>
<evidence type="ECO:0000256" key="4">
    <source>
        <dbReference type="ARBA" id="ARBA00022898"/>
    </source>
</evidence>
<reference evidence="8" key="2">
    <citation type="submission" date="2020-09" db="EMBL/GenBank/DDBJ databases">
        <authorList>
            <person name="Sun Q."/>
            <person name="Kim S."/>
        </authorList>
    </citation>
    <scope>NUCLEOTIDE SEQUENCE</scope>
    <source>
        <strain evidence="8">KCTC 42651</strain>
    </source>
</reference>
<evidence type="ECO:0000256" key="3">
    <source>
        <dbReference type="ARBA" id="ARBA00011881"/>
    </source>
</evidence>
<evidence type="ECO:0000256" key="2">
    <source>
        <dbReference type="ARBA" id="ARBA00006966"/>
    </source>
</evidence>
<dbReference type="Gene3D" id="3.40.640.10">
    <property type="entry name" value="Type I PLP-dependent aspartate aminotransferase-like (Major domain)"/>
    <property type="match status" value="1"/>
</dbReference>
<dbReference type="InterPro" id="IPR023603">
    <property type="entry name" value="Low_specificity_L-TA-like"/>
</dbReference>
<dbReference type="GO" id="GO:0005829">
    <property type="term" value="C:cytosol"/>
    <property type="evidence" value="ECO:0007669"/>
    <property type="project" value="TreeGrafter"/>
</dbReference>
<comment type="subunit">
    <text evidence="3">Homotetramer.</text>
</comment>
<comment type="cofactor">
    <cofactor evidence="1">
        <name>pyridoxal 5'-phosphate</name>
        <dbReference type="ChEBI" id="CHEBI:597326"/>
    </cofactor>
</comment>
<dbReference type="GO" id="GO:0006545">
    <property type="term" value="P:glycine biosynthetic process"/>
    <property type="evidence" value="ECO:0007669"/>
    <property type="project" value="TreeGrafter"/>
</dbReference>
<protein>
    <submittedName>
        <fullName evidence="8">Threonine aldolase</fullName>
    </submittedName>
</protein>
<feature type="modified residue" description="N6-(pyridoxal phosphate)lysine" evidence="6">
    <location>
        <position position="210"/>
    </location>
</feature>
<keyword evidence="5" id="KW-0456">Lyase</keyword>
<proteinExistence type="inferred from homology"/>
<dbReference type="PANTHER" id="PTHR48097">
    <property type="entry name" value="L-THREONINE ALDOLASE-RELATED"/>
    <property type="match status" value="1"/>
</dbReference>
<comment type="caution">
    <text evidence="8">The sequence shown here is derived from an EMBL/GenBank/DDBJ whole genome shotgun (WGS) entry which is preliminary data.</text>
</comment>
<keyword evidence="4" id="KW-0663">Pyridoxal phosphate</keyword>
<evidence type="ECO:0000256" key="1">
    <source>
        <dbReference type="ARBA" id="ARBA00001933"/>
    </source>
</evidence>